<dbReference type="Pfam" id="PF04674">
    <property type="entry name" value="Phi_1"/>
    <property type="match status" value="1"/>
</dbReference>
<feature type="signal peptide" evidence="6">
    <location>
        <begin position="1"/>
        <end position="25"/>
    </location>
</feature>
<keyword evidence="8" id="KW-1185">Reference proteome</keyword>
<dbReference type="PANTHER" id="PTHR31279">
    <property type="entry name" value="PROTEIN EXORDIUM-LIKE 5"/>
    <property type="match status" value="1"/>
</dbReference>
<keyword evidence="3" id="KW-0964">Secreted</keyword>
<dbReference type="PANTHER" id="PTHR31279:SF54">
    <property type="entry name" value="PROTEIN EXORDIUM-RELATED"/>
    <property type="match status" value="1"/>
</dbReference>
<evidence type="ECO:0000313" key="7">
    <source>
        <dbReference type="EMBL" id="KAK8931095.1"/>
    </source>
</evidence>
<evidence type="ECO:0000256" key="2">
    <source>
        <dbReference type="ARBA" id="ARBA00022523"/>
    </source>
</evidence>
<organism evidence="7 8">
    <name type="scientific">Platanthera zijinensis</name>
    <dbReference type="NCBI Taxonomy" id="2320716"/>
    <lineage>
        <taxon>Eukaryota</taxon>
        <taxon>Viridiplantae</taxon>
        <taxon>Streptophyta</taxon>
        <taxon>Embryophyta</taxon>
        <taxon>Tracheophyta</taxon>
        <taxon>Spermatophyta</taxon>
        <taxon>Magnoliopsida</taxon>
        <taxon>Liliopsida</taxon>
        <taxon>Asparagales</taxon>
        <taxon>Orchidaceae</taxon>
        <taxon>Orchidoideae</taxon>
        <taxon>Orchideae</taxon>
        <taxon>Orchidinae</taxon>
        <taxon>Platanthera</taxon>
    </lineage>
</organism>
<dbReference type="EMBL" id="JBBWWQ010000014">
    <property type="protein sequence ID" value="KAK8931095.1"/>
    <property type="molecule type" value="Genomic_DNA"/>
</dbReference>
<comment type="subcellular location">
    <subcellularLocation>
        <location evidence="1">Secreted</location>
        <location evidence="1">Extracellular space</location>
        <location evidence="1">Apoplast</location>
    </subcellularLocation>
</comment>
<sequence length="319" mass="35171">MDSFSHSTFLSFFLLSSLLFPCSFAARILTAAEEKQPVAFTYHKGVLLSGPISVNLVWYGKFTASQRAVVSDFIDSLTAAREQNQQPSVSSWWAMAEKYYTQASATPPRLTLGDQILDEDCSLGRSLKNSDIEALAARGRRRRAINVVLTADDVAVEGFCMSRCGTHGSSPRSKSGRFAYIWVGDSAVQCPGQCAWPYHQPIYGPQAPPLVPPSGDVGVDGMVMNLASMIAGAVTKPSETASLWARRRRRSRRRRPAPVYTERELTRGTPASFWWTPPRAAATTPMGPTGASTSCRLSLTRQRHRVLLWCRCIGEYKDV</sequence>
<gene>
    <name evidence="7" type="ORF">KSP39_PZI016651</name>
</gene>
<evidence type="ECO:0000256" key="6">
    <source>
        <dbReference type="SAM" id="SignalP"/>
    </source>
</evidence>
<evidence type="ECO:0000256" key="5">
    <source>
        <dbReference type="ARBA" id="ARBA00023591"/>
    </source>
</evidence>
<evidence type="ECO:0000256" key="4">
    <source>
        <dbReference type="ARBA" id="ARBA00022729"/>
    </source>
</evidence>
<proteinExistence type="inferred from homology"/>
<dbReference type="InterPro" id="IPR006766">
    <property type="entry name" value="EXORDIUM-like"/>
</dbReference>
<name>A0AAP0B7A6_9ASPA</name>
<feature type="chain" id="PRO_5042963780" evidence="6">
    <location>
        <begin position="26"/>
        <end position="319"/>
    </location>
</feature>
<evidence type="ECO:0000256" key="3">
    <source>
        <dbReference type="ARBA" id="ARBA00022525"/>
    </source>
</evidence>
<evidence type="ECO:0000313" key="8">
    <source>
        <dbReference type="Proteomes" id="UP001418222"/>
    </source>
</evidence>
<comment type="similarity">
    <text evidence="5">Belongs to the EXORDIUM family.</text>
</comment>
<keyword evidence="2" id="KW-0052">Apoplast</keyword>
<dbReference type="GO" id="GO:0048046">
    <property type="term" value="C:apoplast"/>
    <property type="evidence" value="ECO:0007669"/>
    <property type="project" value="UniProtKB-SubCell"/>
</dbReference>
<dbReference type="AlphaFoldDB" id="A0AAP0B7A6"/>
<accession>A0AAP0B7A6</accession>
<comment type="caution">
    <text evidence="7">The sequence shown here is derived from an EMBL/GenBank/DDBJ whole genome shotgun (WGS) entry which is preliminary data.</text>
</comment>
<evidence type="ECO:0000256" key="1">
    <source>
        <dbReference type="ARBA" id="ARBA00004271"/>
    </source>
</evidence>
<reference evidence="7 8" key="1">
    <citation type="journal article" date="2022" name="Nat. Plants">
        <title>Genomes of leafy and leafless Platanthera orchids illuminate the evolution of mycoheterotrophy.</title>
        <authorList>
            <person name="Li M.H."/>
            <person name="Liu K.W."/>
            <person name="Li Z."/>
            <person name="Lu H.C."/>
            <person name="Ye Q.L."/>
            <person name="Zhang D."/>
            <person name="Wang J.Y."/>
            <person name="Li Y.F."/>
            <person name="Zhong Z.M."/>
            <person name="Liu X."/>
            <person name="Yu X."/>
            <person name="Liu D.K."/>
            <person name="Tu X.D."/>
            <person name="Liu B."/>
            <person name="Hao Y."/>
            <person name="Liao X.Y."/>
            <person name="Jiang Y.T."/>
            <person name="Sun W.H."/>
            <person name="Chen J."/>
            <person name="Chen Y.Q."/>
            <person name="Ai Y."/>
            <person name="Zhai J.W."/>
            <person name="Wu S.S."/>
            <person name="Zhou Z."/>
            <person name="Hsiao Y.Y."/>
            <person name="Wu W.L."/>
            <person name="Chen Y.Y."/>
            <person name="Lin Y.F."/>
            <person name="Hsu J.L."/>
            <person name="Li C.Y."/>
            <person name="Wang Z.W."/>
            <person name="Zhao X."/>
            <person name="Zhong W.Y."/>
            <person name="Ma X.K."/>
            <person name="Ma L."/>
            <person name="Huang J."/>
            <person name="Chen G.Z."/>
            <person name="Huang M.Z."/>
            <person name="Huang L."/>
            <person name="Peng D.H."/>
            <person name="Luo Y.B."/>
            <person name="Zou S.Q."/>
            <person name="Chen S.P."/>
            <person name="Lan S."/>
            <person name="Tsai W.C."/>
            <person name="Van de Peer Y."/>
            <person name="Liu Z.J."/>
        </authorList>
    </citation>
    <scope>NUCLEOTIDE SEQUENCE [LARGE SCALE GENOMIC DNA]</scope>
    <source>
        <tissue evidence="7">Leaf</tissue>
    </source>
</reference>
<protein>
    <submittedName>
        <fullName evidence="7">Uncharacterized protein</fullName>
    </submittedName>
</protein>
<keyword evidence="4 6" id="KW-0732">Signal</keyword>
<dbReference type="Proteomes" id="UP001418222">
    <property type="component" value="Unassembled WGS sequence"/>
</dbReference>